<dbReference type="GO" id="GO:0016787">
    <property type="term" value="F:hydrolase activity"/>
    <property type="evidence" value="ECO:0007669"/>
    <property type="project" value="UniProtKB-KW"/>
</dbReference>
<protein>
    <submittedName>
        <fullName evidence="2">Amidohydrolase family protein</fullName>
    </submittedName>
</protein>
<dbReference type="PANTHER" id="PTHR43383">
    <property type="entry name" value="NODULIN 6"/>
    <property type="match status" value="1"/>
</dbReference>
<name>A0A6L9SR45_9BIFI</name>
<evidence type="ECO:0000313" key="2">
    <source>
        <dbReference type="EMBL" id="NEG54918.1"/>
    </source>
</evidence>
<dbReference type="InterPro" id="IPR006680">
    <property type="entry name" value="Amidohydro-rel"/>
</dbReference>
<accession>A0A6L9SR45</accession>
<sequence>MVIADHALRASAPSRGGADADVSRGRGAATLRGYAMRVPLVDGHAHAPYRDAPDARRFAQAMFLIDLPRPGDAGRDGGAGIGDADAGGADADDAALGRLLAGRLGCELTRRFGAALGMADAGGAGGPRRYWRARAASRDLRGFETALLRGCGVSAWVLDTGAAADLMASPREFAARVSASGSNGDGGFAMAPGTPGDSPASGNPVRVVRVVRVESVAERVLRELGDAADAFPGRFRAALDAELAEPDAVGCKSVAAYRTGFAIDWSRPSDERVVAAVRGLDAAGRGRIADPTVESFIVNEALERGLPVQFHVGFGDGEARIRESDPTALEPLATVGAPLVLLHCAPYERQAAWMCATHGNVYMDLSLASMHAGVAGTRALLERVLQWCPFDRLTYASDGFGVAETHALGALVWREAFGALAADWAADGLWDVPYARRVVDAVAHGNAERLYGLG</sequence>
<keyword evidence="3" id="KW-1185">Reference proteome</keyword>
<dbReference type="Gene3D" id="3.20.20.140">
    <property type="entry name" value="Metal-dependent hydrolases"/>
    <property type="match status" value="1"/>
</dbReference>
<organism evidence="2 3">
    <name type="scientific">Bifidobacterium platyrrhinorum</name>
    <dbReference type="NCBI Taxonomy" id="2661628"/>
    <lineage>
        <taxon>Bacteria</taxon>
        <taxon>Bacillati</taxon>
        <taxon>Actinomycetota</taxon>
        <taxon>Actinomycetes</taxon>
        <taxon>Bifidobacteriales</taxon>
        <taxon>Bifidobacteriaceae</taxon>
        <taxon>Bifidobacterium</taxon>
    </lineage>
</organism>
<comment type="caution">
    <text evidence="2">The sequence shown here is derived from an EMBL/GenBank/DDBJ whole genome shotgun (WGS) entry which is preliminary data.</text>
</comment>
<dbReference type="InterPro" id="IPR032466">
    <property type="entry name" value="Metal_Hydrolase"/>
</dbReference>
<dbReference type="EMBL" id="WHZV01000002">
    <property type="protein sequence ID" value="NEG54918.1"/>
    <property type="molecule type" value="Genomic_DNA"/>
</dbReference>
<dbReference type="PANTHER" id="PTHR43383:SF2">
    <property type="entry name" value="AMIDOHYDROLASE 2 FAMILY PROTEIN"/>
    <property type="match status" value="1"/>
</dbReference>
<dbReference type="SUPFAM" id="SSF51556">
    <property type="entry name" value="Metallo-dependent hydrolases"/>
    <property type="match status" value="1"/>
</dbReference>
<dbReference type="AlphaFoldDB" id="A0A6L9SR45"/>
<proteinExistence type="predicted"/>
<evidence type="ECO:0000313" key="3">
    <source>
        <dbReference type="Proteomes" id="UP000483293"/>
    </source>
</evidence>
<keyword evidence="2" id="KW-0378">Hydrolase</keyword>
<dbReference type="Proteomes" id="UP000483293">
    <property type="component" value="Unassembled WGS sequence"/>
</dbReference>
<gene>
    <name evidence="2" type="ORF">GFD21_03825</name>
</gene>
<dbReference type="Pfam" id="PF04909">
    <property type="entry name" value="Amidohydro_2"/>
    <property type="match status" value="1"/>
</dbReference>
<evidence type="ECO:0000259" key="1">
    <source>
        <dbReference type="Pfam" id="PF04909"/>
    </source>
</evidence>
<feature type="domain" description="Amidohydrolase-related" evidence="1">
    <location>
        <begin position="225"/>
        <end position="453"/>
    </location>
</feature>
<reference evidence="2 3" key="1">
    <citation type="submission" date="2019-10" db="EMBL/GenBank/DDBJ databases">
        <title>Bifidobacterium from non-human primates.</title>
        <authorList>
            <person name="Modesto M."/>
        </authorList>
    </citation>
    <scope>NUCLEOTIDE SEQUENCE [LARGE SCALE GENOMIC DNA]</scope>
    <source>
        <strain evidence="2 3">SMA15</strain>
    </source>
</reference>